<dbReference type="EMBL" id="CP009928">
    <property type="protein sequence ID" value="AKK74443.1"/>
    <property type="molecule type" value="Genomic_DNA"/>
</dbReference>
<dbReference type="OrthoDB" id="1264821at2"/>
<name>A0A0G3M8Y1_CHRGL</name>
<sequence length="125" mass="14013">MKKYIDKALDYFKRHPLNEECYITSDGRVFHTAGAAQGFAGTLDDQTIESYNKKVLEKEGRSNDLISGSEAERTAKIKELESLELSSANYNLMKPLVKFFGIETADQKAETLIAALTEFKTTLNP</sequence>
<protein>
    <submittedName>
        <fullName evidence="1">Uncharacterized protein</fullName>
    </submittedName>
</protein>
<dbReference type="KEGG" id="cgn:OK18_19115"/>
<proteinExistence type="predicted"/>
<gene>
    <name evidence="1" type="ORF">OK18_19115</name>
</gene>
<dbReference type="PATRIC" id="fig|1324352.5.peg.4015"/>
<evidence type="ECO:0000313" key="1">
    <source>
        <dbReference type="EMBL" id="AKK74443.1"/>
    </source>
</evidence>
<dbReference type="AlphaFoldDB" id="A0A0G3M8Y1"/>
<dbReference type="RefSeq" id="WP_053329038.1">
    <property type="nucleotide sequence ID" value="NZ_CP009928.1"/>
</dbReference>
<accession>A0A0G3M8Y1</accession>
<reference evidence="1 2" key="1">
    <citation type="submission" date="2014-11" db="EMBL/GenBank/DDBJ databases">
        <authorList>
            <person name="Park G.-S."/>
            <person name="Hong S.-J."/>
            <person name="Jung B.K."/>
            <person name="Khan A.R."/>
            <person name="Kwak Y."/>
            <person name="Shin J.-H."/>
        </authorList>
    </citation>
    <scope>NUCLEOTIDE SEQUENCE [LARGE SCALE GENOMIC DNA]</scope>
    <source>
        <strain evidence="1 2">DSM 27622</strain>
    </source>
</reference>
<evidence type="ECO:0000313" key="2">
    <source>
        <dbReference type="Proteomes" id="UP000035213"/>
    </source>
</evidence>
<dbReference type="STRING" id="1324352.OK18_19115"/>
<dbReference type="Proteomes" id="UP000035213">
    <property type="component" value="Chromosome"/>
</dbReference>
<organism evidence="1 2">
    <name type="scientific">Chryseobacterium gallinarum</name>
    <dbReference type="NCBI Taxonomy" id="1324352"/>
    <lineage>
        <taxon>Bacteria</taxon>
        <taxon>Pseudomonadati</taxon>
        <taxon>Bacteroidota</taxon>
        <taxon>Flavobacteriia</taxon>
        <taxon>Flavobacteriales</taxon>
        <taxon>Weeksellaceae</taxon>
        <taxon>Chryseobacterium group</taxon>
        <taxon>Chryseobacterium</taxon>
    </lineage>
</organism>